<dbReference type="SUPFAM" id="SSF54292">
    <property type="entry name" value="2Fe-2S ferredoxin-like"/>
    <property type="match status" value="1"/>
</dbReference>
<dbReference type="InterPro" id="IPR039261">
    <property type="entry name" value="FNR_nucleotide-bd"/>
</dbReference>
<dbReference type="PANTHER" id="PTHR47354">
    <property type="entry name" value="NADH OXIDOREDUCTASE HCR"/>
    <property type="match status" value="1"/>
</dbReference>
<dbReference type="Proteomes" id="UP001500571">
    <property type="component" value="Unassembled WGS sequence"/>
</dbReference>
<keyword evidence="7" id="KW-0408">Iron</keyword>
<dbReference type="PROSITE" id="PS51085">
    <property type="entry name" value="2FE2S_FER_2"/>
    <property type="match status" value="1"/>
</dbReference>
<evidence type="ECO:0000256" key="7">
    <source>
        <dbReference type="ARBA" id="ARBA00023004"/>
    </source>
</evidence>
<proteinExistence type="predicted"/>
<comment type="cofactor">
    <cofactor evidence="1">
        <name>FAD</name>
        <dbReference type="ChEBI" id="CHEBI:57692"/>
    </cofactor>
</comment>
<dbReference type="Gene3D" id="3.10.20.30">
    <property type="match status" value="1"/>
</dbReference>
<sequence length="384" mass="40575">MTAAAFPTRPTGGLTAGWARLGDRVAARAERIAAAAVTPLVPADYLDLFHPLRAGGDLRARIVSIHAETRDAATVVLKPGRDWAGHVPGQYIRIGIDVDGVRQWRAYSLTHGPRPDGLISITVKAVPGGVVSNHLVHRAKAGTLVHLEQAQGEFVLPADLTGHKLLFVTAGSGVTPVIGMLRNLFPVTDEGVVHLGRELDIVCVHVAPSRPDSIFIRNLEELDRVGAIDLVARYDDEHGLIDIDQLSELVPDLAERSTYACGPAGLLDALTAHHDARGLQLFTEQFRASTVIVGDGGTVRFEAGGQEIETDAATPILDAAEDAGVLMPSGCRMGICFGCVLPLKEGAVRDLRNGDLIVANPGESDGIQIQTCISAAAGACVIDH</sequence>
<evidence type="ECO:0000256" key="8">
    <source>
        <dbReference type="ARBA" id="ARBA00023014"/>
    </source>
</evidence>
<evidence type="ECO:0000259" key="9">
    <source>
        <dbReference type="PROSITE" id="PS51085"/>
    </source>
</evidence>
<dbReference type="Pfam" id="PF00111">
    <property type="entry name" value="Fer2"/>
    <property type="match status" value="1"/>
</dbReference>
<accession>A0ABP5BLS7</accession>
<dbReference type="PRINTS" id="PR00410">
    <property type="entry name" value="PHEHYDRXLASE"/>
</dbReference>
<keyword evidence="6" id="KW-0560">Oxidoreductase</keyword>
<evidence type="ECO:0000256" key="1">
    <source>
        <dbReference type="ARBA" id="ARBA00001974"/>
    </source>
</evidence>
<gene>
    <name evidence="11" type="ORF">GCM10009798_03030</name>
</gene>
<dbReference type="CDD" id="cd00207">
    <property type="entry name" value="fer2"/>
    <property type="match status" value="1"/>
</dbReference>
<feature type="domain" description="2Fe-2S ferredoxin-type" evidence="9">
    <location>
        <begin position="297"/>
        <end position="384"/>
    </location>
</feature>
<name>A0ABP5BLS7_9ACTN</name>
<dbReference type="PANTHER" id="PTHR47354:SF6">
    <property type="entry name" value="NADH OXIDOREDUCTASE HCR"/>
    <property type="match status" value="1"/>
</dbReference>
<evidence type="ECO:0000256" key="4">
    <source>
        <dbReference type="ARBA" id="ARBA00022723"/>
    </source>
</evidence>
<keyword evidence="3" id="KW-0001">2Fe-2S</keyword>
<comment type="caution">
    <text evidence="11">The sequence shown here is derived from an EMBL/GenBank/DDBJ whole genome shotgun (WGS) entry which is preliminary data.</text>
</comment>
<dbReference type="InterPro" id="IPR036010">
    <property type="entry name" value="2Fe-2S_ferredoxin-like_sf"/>
</dbReference>
<protein>
    <submittedName>
        <fullName evidence="11">NADPH oxidoreductase</fullName>
    </submittedName>
</protein>
<dbReference type="Pfam" id="PF00970">
    <property type="entry name" value="FAD_binding_6"/>
    <property type="match status" value="1"/>
</dbReference>
<evidence type="ECO:0000259" key="10">
    <source>
        <dbReference type="PROSITE" id="PS51384"/>
    </source>
</evidence>
<dbReference type="InterPro" id="IPR012675">
    <property type="entry name" value="Beta-grasp_dom_sf"/>
</dbReference>
<keyword evidence="4" id="KW-0479">Metal-binding</keyword>
<keyword evidence="2" id="KW-0285">Flavoprotein</keyword>
<evidence type="ECO:0000313" key="11">
    <source>
        <dbReference type="EMBL" id="GAA1947366.1"/>
    </source>
</evidence>
<dbReference type="Gene3D" id="2.40.30.10">
    <property type="entry name" value="Translation factors"/>
    <property type="match status" value="1"/>
</dbReference>
<dbReference type="InterPro" id="IPR017938">
    <property type="entry name" value="Riboflavin_synthase-like_b-brl"/>
</dbReference>
<dbReference type="InterPro" id="IPR017927">
    <property type="entry name" value="FAD-bd_FR_type"/>
</dbReference>
<dbReference type="InterPro" id="IPR001041">
    <property type="entry name" value="2Fe-2S_ferredoxin-type"/>
</dbReference>
<evidence type="ECO:0000256" key="2">
    <source>
        <dbReference type="ARBA" id="ARBA00022630"/>
    </source>
</evidence>
<feature type="domain" description="FAD-binding FR-type" evidence="10">
    <location>
        <begin position="55"/>
        <end position="157"/>
    </location>
</feature>
<reference evidence="12" key="1">
    <citation type="journal article" date="2019" name="Int. J. Syst. Evol. Microbiol.">
        <title>The Global Catalogue of Microorganisms (GCM) 10K type strain sequencing project: providing services to taxonomists for standard genome sequencing and annotation.</title>
        <authorList>
            <consortium name="The Broad Institute Genomics Platform"/>
            <consortium name="The Broad Institute Genome Sequencing Center for Infectious Disease"/>
            <person name="Wu L."/>
            <person name="Ma J."/>
        </authorList>
    </citation>
    <scope>NUCLEOTIDE SEQUENCE [LARGE SCALE GENOMIC DNA]</scope>
    <source>
        <strain evidence="12">JCM 15309</strain>
    </source>
</reference>
<dbReference type="PROSITE" id="PS51384">
    <property type="entry name" value="FAD_FR"/>
    <property type="match status" value="1"/>
</dbReference>
<keyword evidence="5" id="KW-0274">FAD</keyword>
<dbReference type="RefSeq" id="WP_344041690.1">
    <property type="nucleotide sequence ID" value="NZ_BAAAPB010000001.1"/>
</dbReference>
<dbReference type="CDD" id="cd06216">
    <property type="entry name" value="FNR_iron_sulfur_binding_2"/>
    <property type="match status" value="1"/>
</dbReference>
<dbReference type="SUPFAM" id="SSF52343">
    <property type="entry name" value="Ferredoxin reductase-like, C-terminal NADP-linked domain"/>
    <property type="match status" value="1"/>
</dbReference>
<evidence type="ECO:0000256" key="6">
    <source>
        <dbReference type="ARBA" id="ARBA00023002"/>
    </source>
</evidence>
<evidence type="ECO:0000256" key="3">
    <source>
        <dbReference type="ARBA" id="ARBA00022714"/>
    </source>
</evidence>
<dbReference type="EMBL" id="BAAAPB010000001">
    <property type="protein sequence ID" value="GAA1947366.1"/>
    <property type="molecule type" value="Genomic_DNA"/>
</dbReference>
<evidence type="ECO:0000256" key="5">
    <source>
        <dbReference type="ARBA" id="ARBA00022827"/>
    </source>
</evidence>
<evidence type="ECO:0000313" key="12">
    <source>
        <dbReference type="Proteomes" id="UP001500571"/>
    </source>
</evidence>
<keyword evidence="8" id="KW-0411">Iron-sulfur</keyword>
<dbReference type="SUPFAM" id="SSF63380">
    <property type="entry name" value="Riboflavin synthase domain-like"/>
    <property type="match status" value="1"/>
</dbReference>
<dbReference type="Gene3D" id="3.40.50.80">
    <property type="entry name" value="Nucleotide-binding domain of ferredoxin-NADP reductase (FNR) module"/>
    <property type="match status" value="1"/>
</dbReference>
<dbReference type="InterPro" id="IPR008333">
    <property type="entry name" value="Cbr1-like_FAD-bd_dom"/>
</dbReference>
<keyword evidence="12" id="KW-1185">Reference proteome</keyword>
<dbReference type="InterPro" id="IPR050415">
    <property type="entry name" value="MRET"/>
</dbReference>
<organism evidence="11 12">
    <name type="scientific">Nocardioides panacihumi</name>
    <dbReference type="NCBI Taxonomy" id="400774"/>
    <lineage>
        <taxon>Bacteria</taxon>
        <taxon>Bacillati</taxon>
        <taxon>Actinomycetota</taxon>
        <taxon>Actinomycetes</taxon>
        <taxon>Propionibacteriales</taxon>
        <taxon>Nocardioidaceae</taxon>
        <taxon>Nocardioides</taxon>
    </lineage>
</organism>